<name>A0A0H3GZ92_KLEPH</name>
<dbReference type="RefSeq" id="WP_014343153.1">
    <property type="nucleotide sequence ID" value="NC_016845.1"/>
</dbReference>
<evidence type="ECO:0000313" key="1">
    <source>
        <dbReference type="EMBL" id="AEW61769.1"/>
    </source>
</evidence>
<organism evidence="1 2">
    <name type="scientific">Klebsiella pneumoniae subsp. pneumoniae (strain HS11286)</name>
    <dbReference type="NCBI Taxonomy" id="1125630"/>
    <lineage>
        <taxon>Bacteria</taxon>
        <taxon>Pseudomonadati</taxon>
        <taxon>Pseudomonadota</taxon>
        <taxon>Gammaproteobacteria</taxon>
        <taxon>Enterobacterales</taxon>
        <taxon>Enterobacteriaceae</taxon>
        <taxon>Klebsiella/Raoultella group</taxon>
        <taxon>Klebsiella</taxon>
        <taxon>Klebsiella pneumoniae complex</taxon>
    </lineage>
</organism>
<dbReference type="SUPFAM" id="SSF53187">
    <property type="entry name" value="Zn-dependent exopeptidases"/>
    <property type="match status" value="1"/>
</dbReference>
<dbReference type="Gene3D" id="3.40.630.10">
    <property type="entry name" value="Zn peptidases"/>
    <property type="match status" value="1"/>
</dbReference>
<dbReference type="HOGENOM" id="CLU_3062506_0_0_6"/>
<proteinExistence type="predicted"/>
<dbReference type="KEGG" id="kpm:KPHS_30710"/>
<keyword evidence="2" id="KW-1185">Reference proteome</keyword>
<dbReference type="PATRIC" id="fig|1125630.4.peg.2992"/>
<dbReference type="AlphaFoldDB" id="A0A0H3GZ92"/>
<sequence>MLEACPGAYFWIGTDGETPSKPLHNASYDFNDALIGPGVAMWVGLVEKQLPAA</sequence>
<accession>A0A0H3GZ92</accession>
<dbReference type="RefSeq" id="YP_005227371.1">
    <property type="nucleotide sequence ID" value="NC_016845.1"/>
</dbReference>
<dbReference type="EMBL" id="CP003200">
    <property type="protein sequence ID" value="AEW61769.1"/>
    <property type="molecule type" value="Genomic_DNA"/>
</dbReference>
<reference evidence="1 2" key="1">
    <citation type="journal article" date="2012" name="J. Bacteriol.">
        <title>Complete genome sequence of Klebsiella pneumoniae subsp. pneumoniae HS11286, a multidrug-resistant strain isolated from human sputum.</title>
        <authorList>
            <person name="Liu P."/>
            <person name="Li P."/>
            <person name="Jiang X."/>
            <person name="Bi D."/>
            <person name="Xie Y."/>
            <person name="Tai C."/>
            <person name="Deng Z."/>
            <person name="Rajakumar K."/>
            <person name="Ou H.Y."/>
        </authorList>
    </citation>
    <scope>NUCLEOTIDE SEQUENCE [LARGE SCALE GENOMIC DNA]</scope>
    <source>
        <strain evidence="1 2">HS11286</strain>
    </source>
</reference>
<dbReference type="STRING" id="1125630.KPHS_30710"/>
<gene>
    <name evidence="1" type="ordered locus">KPHS_30710</name>
</gene>
<evidence type="ECO:0000313" key="2">
    <source>
        <dbReference type="Proteomes" id="UP000007841"/>
    </source>
</evidence>
<dbReference type="Proteomes" id="UP000007841">
    <property type="component" value="Chromosome"/>
</dbReference>
<protein>
    <submittedName>
        <fullName evidence="1">Metal-dependent amidase/aminoacylase/carboxypeptidase</fullName>
    </submittedName>
</protein>
<dbReference type="GeneID" id="11848092"/>